<feature type="transmembrane region" description="Helical" evidence="5">
    <location>
        <begin position="69"/>
        <end position="92"/>
    </location>
</feature>
<dbReference type="KEGG" id="ppha:BVH74_16865"/>
<sequence length="299" mass="31322">MAGDLVAQVLLPLCLFVIMLGMGLTLSPGDFTRIFRFPRPALAGLGGQMLLLPLVGFALAAWLMPTPALAIGLVLLAACPGGVTSNLVTWLARGDLALSVSLTAVSSLLAVISIPLLVGLAFMVFGGGYQSVQVPALQMMLSLLLMTLLPVVIGMWVRARSERVARWLEPKISLFGALFLAMLVLGVLVREGDDVLAGLHQTGAAIVLLNLGMLTLGLLLALALRLNAAQTTSITLETGIQNSTLAILIATSFLQDEQLAVPAALYSLVMYVSAGLVVLVRRRQQAVAAAGRLESSSVS</sequence>
<feature type="transmembrane region" description="Helical" evidence="5">
    <location>
        <begin position="171"/>
        <end position="189"/>
    </location>
</feature>
<feature type="transmembrane region" description="Helical" evidence="5">
    <location>
        <begin position="260"/>
        <end position="280"/>
    </location>
</feature>
<keyword evidence="4 5" id="KW-0472">Membrane</keyword>
<gene>
    <name evidence="6" type="ORF">BVH74_16865</name>
</gene>
<comment type="subcellular location">
    <subcellularLocation>
        <location evidence="1">Membrane</location>
        <topology evidence="1">Multi-pass membrane protein</topology>
    </subcellularLocation>
</comment>
<evidence type="ECO:0000256" key="5">
    <source>
        <dbReference type="SAM" id="Phobius"/>
    </source>
</evidence>
<evidence type="ECO:0000256" key="2">
    <source>
        <dbReference type="ARBA" id="ARBA00022692"/>
    </source>
</evidence>
<feature type="transmembrane region" description="Helical" evidence="5">
    <location>
        <begin position="41"/>
        <end position="63"/>
    </location>
</feature>
<dbReference type="Pfam" id="PF01758">
    <property type="entry name" value="SBF"/>
    <property type="match status" value="1"/>
</dbReference>
<evidence type="ECO:0000313" key="7">
    <source>
        <dbReference type="Proteomes" id="UP000243488"/>
    </source>
</evidence>
<dbReference type="EMBL" id="CP020100">
    <property type="protein sequence ID" value="AQZ96323.1"/>
    <property type="molecule type" value="Genomic_DNA"/>
</dbReference>
<protein>
    <recommendedName>
        <fullName evidence="8">Bile acid:sodium symporter</fullName>
    </recommendedName>
</protein>
<keyword evidence="7" id="KW-1185">Reference proteome</keyword>
<reference evidence="6 7" key="1">
    <citation type="submission" date="2017-03" db="EMBL/GenBank/DDBJ databases">
        <title>Complete genome sequence of the novel DNRA strain Pseudomonas sp. S-6-2 isolated from Chinese polluted river sediment. Journal of Biotechnology.</title>
        <authorList>
            <person name="Li J."/>
            <person name="Xiang F."/>
            <person name="Wang L."/>
            <person name="Xi L."/>
            <person name="Liu J."/>
        </authorList>
    </citation>
    <scope>NUCLEOTIDE SEQUENCE [LARGE SCALE GENOMIC DNA]</scope>
    <source>
        <strain evidence="6 7">S-6-2</strain>
    </source>
</reference>
<evidence type="ECO:0000313" key="6">
    <source>
        <dbReference type="EMBL" id="AQZ96323.1"/>
    </source>
</evidence>
<dbReference type="InterPro" id="IPR004710">
    <property type="entry name" value="Bilac:Na_transpt"/>
</dbReference>
<feature type="transmembrane region" description="Helical" evidence="5">
    <location>
        <begin position="234"/>
        <end position="254"/>
    </location>
</feature>
<organism evidence="6 7">
    <name type="scientific">Halopseudomonas phragmitis</name>
    <dbReference type="NCBI Taxonomy" id="1931241"/>
    <lineage>
        <taxon>Bacteria</taxon>
        <taxon>Pseudomonadati</taxon>
        <taxon>Pseudomonadota</taxon>
        <taxon>Gammaproteobacteria</taxon>
        <taxon>Pseudomonadales</taxon>
        <taxon>Pseudomonadaceae</taxon>
        <taxon>Halopseudomonas</taxon>
    </lineage>
</organism>
<feature type="transmembrane region" description="Helical" evidence="5">
    <location>
        <begin position="137"/>
        <end position="159"/>
    </location>
</feature>
<feature type="transmembrane region" description="Helical" evidence="5">
    <location>
        <begin position="6"/>
        <end position="29"/>
    </location>
</feature>
<keyword evidence="2 5" id="KW-0812">Transmembrane</keyword>
<dbReference type="InterPro" id="IPR002657">
    <property type="entry name" value="BilAc:Na_symport/Acr3"/>
</dbReference>
<dbReference type="AlphaFoldDB" id="A0A1V0B8R1"/>
<proteinExistence type="predicted"/>
<feature type="transmembrane region" description="Helical" evidence="5">
    <location>
        <begin position="201"/>
        <end position="222"/>
    </location>
</feature>
<evidence type="ECO:0008006" key="8">
    <source>
        <dbReference type="Google" id="ProtNLM"/>
    </source>
</evidence>
<evidence type="ECO:0000256" key="3">
    <source>
        <dbReference type="ARBA" id="ARBA00022989"/>
    </source>
</evidence>
<dbReference type="InterPro" id="IPR038770">
    <property type="entry name" value="Na+/solute_symporter_sf"/>
</dbReference>
<dbReference type="Proteomes" id="UP000243488">
    <property type="component" value="Chromosome"/>
</dbReference>
<keyword evidence="3 5" id="KW-1133">Transmembrane helix</keyword>
<name>A0A1V0B8R1_9GAMM</name>
<feature type="transmembrane region" description="Helical" evidence="5">
    <location>
        <begin position="104"/>
        <end position="125"/>
    </location>
</feature>
<accession>A0A1V0B8R1</accession>
<dbReference type="PANTHER" id="PTHR10361">
    <property type="entry name" value="SODIUM-BILE ACID COTRANSPORTER"/>
    <property type="match status" value="1"/>
</dbReference>
<evidence type="ECO:0000256" key="4">
    <source>
        <dbReference type="ARBA" id="ARBA00023136"/>
    </source>
</evidence>
<dbReference type="STRING" id="1931241.BVH74_16865"/>
<dbReference type="RefSeq" id="WP_080051231.1">
    <property type="nucleotide sequence ID" value="NZ_CP020100.1"/>
</dbReference>
<dbReference type="GO" id="GO:0016020">
    <property type="term" value="C:membrane"/>
    <property type="evidence" value="ECO:0007669"/>
    <property type="project" value="UniProtKB-SubCell"/>
</dbReference>
<dbReference type="Gene3D" id="1.20.1530.20">
    <property type="match status" value="1"/>
</dbReference>
<dbReference type="PANTHER" id="PTHR10361:SF24">
    <property type="entry name" value="P3 PROTEIN"/>
    <property type="match status" value="1"/>
</dbReference>
<evidence type="ECO:0000256" key="1">
    <source>
        <dbReference type="ARBA" id="ARBA00004141"/>
    </source>
</evidence>